<keyword evidence="2" id="KW-0812">Transmembrane</keyword>
<keyword evidence="2" id="KW-0472">Membrane</keyword>
<evidence type="ECO:0000313" key="4">
    <source>
        <dbReference type="EMBL" id="KAK0462996.1"/>
    </source>
</evidence>
<comment type="caution">
    <text evidence="4">The sequence shown here is derived from an EMBL/GenBank/DDBJ whole genome shotgun (WGS) entry which is preliminary data.</text>
</comment>
<dbReference type="InterPro" id="IPR045339">
    <property type="entry name" value="DUF6534"/>
</dbReference>
<proteinExistence type="predicted"/>
<feature type="transmembrane region" description="Helical" evidence="2">
    <location>
        <begin position="212"/>
        <end position="233"/>
    </location>
</feature>
<accession>A0AA39NCD2</accession>
<feature type="transmembrane region" description="Helical" evidence="2">
    <location>
        <begin position="176"/>
        <end position="200"/>
    </location>
</feature>
<feature type="transmembrane region" description="Helical" evidence="2">
    <location>
        <begin position="102"/>
        <end position="124"/>
    </location>
</feature>
<dbReference type="PANTHER" id="PTHR40465:SF1">
    <property type="entry name" value="DUF6534 DOMAIN-CONTAINING PROTEIN"/>
    <property type="match status" value="1"/>
</dbReference>
<name>A0AA39NCD2_ARMTA</name>
<gene>
    <name evidence="4" type="ORF">EV420DRAFT_1522154</name>
</gene>
<dbReference type="Proteomes" id="UP001175211">
    <property type="component" value="Unassembled WGS sequence"/>
</dbReference>
<dbReference type="EMBL" id="JAUEPS010000008">
    <property type="protein sequence ID" value="KAK0462996.1"/>
    <property type="molecule type" value="Genomic_DNA"/>
</dbReference>
<feature type="transmembrane region" description="Helical" evidence="2">
    <location>
        <begin position="253"/>
        <end position="273"/>
    </location>
</feature>
<keyword evidence="5" id="KW-1185">Reference proteome</keyword>
<evidence type="ECO:0000256" key="1">
    <source>
        <dbReference type="SAM" id="MobiDB-lite"/>
    </source>
</evidence>
<feature type="region of interest" description="Disordered" evidence="1">
    <location>
        <begin position="310"/>
        <end position="343"/>
    </location>
</feature>
<organism evidence="4 5">
    <name type="scientific">Armillaria tabescens</name>
    <name type="common">Ringless honey mushroom</name>
    <name type="synonym">Agaricus tabescens</name>
    <dbReference type="NCBI Taxonomy" id="1929756"/>
    <lineage>
        <taxon>Eukaryota</taxon>
        <taxon>Fungi</taxon>
        <taxon>Dikarya</taxon>
        <taxon>Basidiomycota</taxon>
        <taxon>Agaricomycotina</taxon>
        <taxon>Agaricomycetes</taxon>
        <taxon>Agaricomycetidae</taxon>
        <taxon>Agaricales</taxon>
        <taxon>Marasmiineae</taxon>
        <taxon>Physalacriaceae</taxon>
        <taxon>Desarmillaria</taxon>
    </lineage>
</organism>
<protein>
    <recommendedName>
        <fullName evidence="3">DUF6534 domain-containing protein</fullName>
    </recommendedName>
</protein>
<reference evidence="4" key="1">
    <citation type="submission" date="2023-06" db="EMBL/GenBank/DDBJ databases">
        <authorList>
            <consortium name="Lawrence Berkeley National Laboratory"/>
            <person name="Ahrendt S."/>
            <person name="Sahu N."/>
            <person name="Indic B."/>
            <person name="Wong-Bajracharya J."/>
            <person name="Merenyi Z."/>
            <person name="Ke H.-M."/>
            <person name="Monk M."/>
            <person name="Kocsube S."/>
            <person name="Drula E."/>
            <person name="Lipzen A."/>
            <person name="Balint B."/>
            <person name="Henrissat B."/>
            <person name="Andreopoulos B."/>
            <person name="Martin F.M."/>
            <person name="Harder C.B."/>
            <person name="Rigling D."/>
            <person name="Ford K.L."/>
            <person name="Foster G.D."/>
            <person name="Pangilinan J."/>
            <person name="Papanicolaou A."/>
            <person name="Barry K."/>
            <person name="LaButti K."/>
            <person name="Viragh M."/>
            <person name="Koriabine M."/>
            <person name="Yan M."/>
            <person name="Riley R."/>
            <person name="Champramary S."/>
            <person name="Plett K.L."/>
            <person name="Tsai I.J."/>
            <person name="Slot J."/>
            <person name="Sipos G."/>
            <person name="Plett J."/>
            <person name="Nagy L.G."/>
            <person name="Grigoriev I.V."/>
        </authorList>
    </citation>
    <scope>NUCLEOTIDE SEQUENCE</scope>
    <source>
        <strain evidence="4">CCBAS 213</strain>
    </source>
</reference>
<feature type="domain" description="DUF6534" evidence="3">
    <location>
        <begin position="218"/>
        <end position="307"/>
    </location>
</feature>
<feature type="transmembrane region" description="Helical" evidence="2">
    <location>
        <begin position="60"/>
        <end position="81"/>
    </location>
</feature>
<feature type="compositionally biased region" description="Basic and acidic residues" evidence="1">
    <location>
        <begin position="330"/>
        <end position="341"/>
    </location>
</feature>
<dbReference type="PANTHER" id="PTHR40465">
    <property type="entry name" value="CHROMOSOME 1, WHOLE GENOME SHOTGUN SEQUENCE"/>
    <property type="match status" value="1"/>
</dbReference>
<dbReference type="RefSeq" id="XP_060334462.1">
    <property type="nucleotide sequence ID" value="XM_060472249.1"/>
</dbReference>
<evidence type="ECO:0000313" key="5">
    <source>
        <dbReference type="Proteomes" id="UP001175211"/>
    </source>
</evidence>
<sequence length="391" mass="44244">MRICFKKFAVRSLTYRSYGQYIIKDRALPRYGFTLRSLTFPTTCGLRIIASMTEEEHQQAVFFLGPWLVGLCLDLFLQGILSSQFSNYYSWYGKTDSIKLKVAVGVLAIGTFLKSIQSFAIVWIQLIENFLDLQTAVNLRFVTWYQIGNPLMVAFIGFYVQMYFCYRLWVVSKLWWVPLPMIFLFLFALIAAMVVTHYVAIFDAKLASWLSAHYATVFVADLLLCTATAYFLLKTKKNVLPQTVGLINALVRLTFQTAAPAVLCALLNLIFVYLHSDETKSISNAFIQALPKLYAVSMMWTLNSRRSIRVSHGSGKSGSTSNEPSGPRTDYSRTRRTRGPDDIAMGNIQVVTHTETVRVTDMFGDDNQAMNGKIGNVIDDEESLKSSVRKN</sequence>
<evidence type="ECO:0000259" key="3">
    <source>
        <dbReference type="Pfam" id="PF20152"/>
    </source>
</evidence>
<feature type="transmembrane region" description="Helical" evidence="2">
    <location>
        <begin position="144"/>
        <end position="164"/>
    </location>
</feature>
<keyword evidence="2" id="KW-1133">Transmembrane helix</keyword>
<dbReference type="GeneID" id="85355797"/>
<evidence type="ECO:0000256" key="2">
    <source>
        <dbReference type="SAM" id="Phobius"/>
    </source>
</evidence>
<dbReference type="AlphaFoldDB" id="A0AA39NCD2"/>
<dbReference type="Pfam" id="PF20152">
    <property type="entry name" value="DUF6534"/>
    <property type="match status" value="1"/>
</dbReference>